<dbReference type="AlphaFoldDB" id="A0ABD2PGP1"/>
<proteinExistence type="predicted"/>
<dbReference type="EMBL" id="JABFTP020000186">
    <property type="protein sequence ID" value="KAL3289967.1"/>
    <property type="molecule type" value="Genomic_DNA"/>
</dbReference>
<comment type="caution">
    <text evidence="2">The sequence shown here is derived from an EMBL/GenBank/DDBJ whole genome shotgun (WGS) entry which is preliminary data.</text>
</comment>
<evidence type="ECO:0000256" key="1">
    <source>
        <dbReference type="SAM" id="MobiDB-lite"/>
    </source>
</evidence>
<sequence>MNSSTPDEETLAESDVDYISEPYEDTSEDYIPTNSEDPNSNDEHIERGKVEISTNRKKKKGDKSSWKRTVVKNQRVRGKKYVNRSKNEVQEKISLASNCGKCNRNITEEQRRFLCRVLEIGEP</sequence>
<reference evidence="2 3" key="1">
    <citation type="journal article" date="2021" name="BMC Biol.">
        <title>Horizontally acquired antibacterial genes associated with adaptive radiation of ladybird beetles.</title>
        <authorList>
            <person name="Li H.S."/>
            <person name="Tang X.F."/>
            <person name="Huang Y.H."/>
            <person name="Xu Z.Y."/>
            <person name="Chen M.L."/>
            <person name="Du X.Y."/>
            <person name="Qiu B.Y."/>
            <person name="Chen P.T."/>
            <person name="Zhang W."/>
            <person name="Slipinski A."/>
            <person name="Escalona H.E."/>
            <person name="Waterhouse R.M."/>
            <person name="Zwick A."/>
            <person name="Pang H."/>
        </authorList>
    </citation>
    <scope>NUCLEOTIDE SEQUENCE [LARGE SCALE GENOMIC DNA]</scope>
    <source>
        <strain evidence="2">SYSU2018</strain>
    </source>
</reference>
<name>A0ABD2PGP1_9CUCU</name>
<evidence type="ECO:0000313" key="3">
    <source>
        <dbReference type="Proteomes" id="UP001516400"/>
    </source>
</evidence>
<feature type="region of interest" description="Disordered" evidence="1">
    <location>
        <begin position="1"/>
        <end position="72"/>
    </location>
</feature>
<dbReference type="Proteomes" id="UP001516400">
    <property type="component" value="Unassembled WGS sequence"/>
</dbReference>
<accession>A0ABD2PGP1</accession>
<feature type="compositionally biased region" description="Basic and acidic residues" evidence="1">
    <location>
        <begin position="41"/>
        <end position="50"/>
    </location>
</feature>
<protein>
    <submittedName>
        <fullName evidence="2">Uncharacterized protein</fullName>
    </submittedName>
</protein>
<evidence type="ECO:0000313" key="2">
    <source>
        <dbReference type="EMBL" id="KAL3289967.1"/>
    </source>
</evidence>
<feature type="compositionally biased region" description="Acidic residues" evidence="1">
    <location>
        <begin position="1"/>
        <end position="28"/>
    </location>
</feature>
<gene>
    <name evidence="2" type="ORF">HHI36_023350</name>
</gene>
<organism evidence="2 3">
    <name type="scientific">Cryptolaemus montrouzieri</name>
    <dbReference type="NCBI Taxonomy" id="559131"/>
    <lineage>
        <taxon>Eukaryota</taxon>
        <taxon>Metazoa</taxon>
        <taxon>Ecdysozoa</taxon>
        <taxon>Arthropoda</taxon>
        <taxon>Hexapoda</taxon>
        <taxon>Insecta</taxon>
        <taxon>Pterygota</taxon>
        <taxon>Neoptera</taxon>
        <taxon>Endopterygota</taxon>
        <taxon>Coleoptera</taxon>
        <taxon>Polyphaga</taxon>
        <taxon>Cucujiformia</taxon>
        <taxon>Coccinelloidea</taxon>
        <taxon>Coccinellidae</taxon>
        <taxon>Scymninae</taxon>
        <taxon>Scymnini</taxon>
        <taxon>Cryptolaemus</taxon>
    </lineage>
</organism>
<keyword evidence="3" id="KW-1185">Reference proteome</keyword>